<dbReference type="GO" id="GO:0005856">
    <property type="term" value="C:cytoskeleton"/>
    <property type="evidence" value="ECO:0007669"/>
    <property type="project" value="TreeGrafter"/>
</dbReference>
<dbReference type="PANTHER" id="PTHR10672">
    <property type="entry name" value="ADDUCIN"/>
    <property type="match status" value="1"/>
</dbReference>
<evidence type="ECO:0000259" key="2">
    <source>
        <dbReference type="SMART" id="SM01007"/>
    </source>
</evidence>
<evidence type="ECO:0000313" key="3">
    <source>
        <dbReference type="EMBL" id="TSH90581.1"/>
    </source>
</evidence>
<name>A0A556ACH0_9BURK</name>
<accession>A0A556ACH0</accession>
<dbReference type="InterPro" id="IPR051017">
    <property type="entry name" value="Aldolase-II_Adducin_sf"/>
</dbReference>
<feature type="domain" description="Class II aldolase/adducin N-terminal" evidence="2">
    <location>
        <begin position="24"/>
        <end position="207"/>
    </location>
</feature>
<dbReference type="Proteomes" id="UP000318405">
    <property type="component" value="Unassembled WGS sequence"/>
</dbReference>
<dbReference type="NCBIfam" id="NF005451">
    <property type="entry name" value="PRK07044.1"/>
    <property type="match status" value="1"/>
</dbReference>
<comment type="caution">
    <text evidence="3">The sequence shown here is derived from an EMBL/GenBank/DDBJ whole genome shotgun (WGS) entry which is preliminary data.</text>
</comment>
<proteinExistence type="inferred from homology"/>
<dbReference type="RefSeq" id="WP_143950498.1">
    <property type="nucleotide sequence ID" value="NZ_BAABMB010000003.1"/>
</dbReference>
<protein>
    <submittedName>
        <fullName evidence="3">Class II aldolase/adducin family protein</fullName>
    </submittedName>
</protein>
<sequence length="260" mass="28824">MNALESAADLRPAGMNEGEWQCRLELAACYRLFDWLGWSEMIFNHITLRVPGGDESNPHYLINPYGLHYSEVTATNLVKIDRHGNKIDASPYPLNPAGFVIHSAVHSARHDAHCVMHTHTTATVSVACQEGGLRFDNFYAALVYGQVAYHAFEGVTTNPGECPRLVASLGERNVLILRNHGPLVCGASVPAALQTMWFLQRACEVQVTCDAMNTPNLAIRQDVLERNAEHFRPMTLGGQPGRLMFDAILRRAGIRYVDIV</sequence>
<dbReference type="SMART" id="SM01007">
    <property type="entry name" value="Aldolase_II"/>
    <property type="match status" value="1"/>
</dbReference>
<dbReference type="SUPFAM" id="SSF53639">
    <property type="entry name" value="AraD/HMP-PK domain-like"/>
    <property type="match status" value="1"/>
</dbReference>
<keyword evidence="4" id="KW-1185">Reference proteome</keyword>
<organism evidence="3 4">
    <name type="scientific">Verticiella sediminum</name>
    <dbReference type="NCBI Taxonomy" id="1247510"/>
    <lineage>
        <taxon>Bacteria</taxon>
        <taxon>Pseudomonadati</taxon>
        <taxon>Pseudomonadota</taxon>
        <taxon>Betaproteobacteria</taxon>
        <taxon>Burkholderiales</taxon>
        <taxon>Alcaligenaceae</taxon>
        <taxon>Verticiella</taxon>
    </lineage>
</organism>
<dbReference type="PANTHER" id="PTHR10672:SF3">
    <property type="entry name" value="PROTEIN HU-LI TAI SHAO"/>
    <property type="match status" value="1"/>
</dbReference>
<dbReference type="Gene3D" id="3.40.225.10">
    <property type="entry name" value="Class II aldolase/adducin N-terminal domain"/>
    <property type="match status" value="1"/>
</dbReference>
<dbReference type="AlphaFoldDB" id="A0A556ACH0"/>
<dbReference type="InterPro" id="IPR036409">
    <property type="entry name" value="Aldolase_II/adducin_N_sf"/>
</dbReference>
<dbReference type="InterPro" id="IPR001303">
    <property type="entry name" value="Aldolase_II/adducin_N"/>
</dbReference>
<comment type="similarity">
    <text evidence="1">Belongs to the aldolase class II family.</text>
</comment>
<dbReference type="Pfam" id="PF00596">
    <property type="entry name" value="Aldolase_II"/>
    <property type="match status" value="1"/>
</dbReference>
<dbReference type="OrthoDB" id="8859181at2"/>
<evidence type="ECO:0000313" key="4">
    <source>
        <dbReference type="Proteomes" id="UP000318405"/>
    </source>
</evidence>
<dbReference type="EMBL" id="VLTJ01000039">
    <property type="protein sequence ID" value="TSH90581.1"/>
    <property type="molecule type" value="Genomic_DNA"/>
</dbReference>
<dbReference type="GO" id="GO:0051015">
    <property type="term" value="F:actin filament binding"/>
    <property type="evidence" value="ECO:0007669"/>
    <property type="project" value="TreeGrafter"/>
</dbReference>
<gene>
    <name evidence="3" type="ORF">FOZ76_22505</name>
</gene>
<reference evidence="3 4" key="1">
    <citation type="submission" date="2019-07" db="EMBL/GenBank/DDBJ databases">
        <title>Qingshengfaniella alkalisoli gen. nov., sp. nov., isolated from saline soil.</title>
        <authorList>
            <person name="Xu L."/>
            <person name="Huang X.-X."/>
            <person name="Sun J.-Q."/>
        </authorList>
    </citation>
    <scope>NUCLEOTIDE SEQUENCE [LARGE SCALE GENOMIC DNA]</scope>
    <source>
        <strain evidence="3 4">DSM 27279</strain>
    </source>
</reference>
<evidence type="ECO:0000256" key="1">
    <source>
        <dbReference type="ARBA" id="ARBA00037961"/>
    </source>
</evidence>